<keyword evidence="8" id="KW-1185">Reference proteome</keyword>
<evidence type="ECO:0000256" key="1">
    <source>
        <dbReference type="ARBA" id="ARBA00004651"/>
    </source>
</evidence>
<name>A0ABP8N1I4_9BACT</name>
<evidence type="ECO:0000313" key="7">
    <source>
        <dbReference type="EMBL" id="GAA4458514.1"/>
    </source>
</evidence>
<dbReference type="PANTHER" id="PTHR33529:SF2">
    <property type="entry name" value="LIPOPOLYSACCHARIDE EXPORT SYSTEM PERMEASE PROTEIN LPTG"/>
    <property type="match status" value="1"/>
</dbReference>
<feature type="transmembrane region" description="Helical" evidence="6">
    <location>
        <begin position="7"/>
        <end position="33"/>
    </location>
</feature>
<sequence length="379" mass="42207">MTKIDRYILILFVRTVLVCFCSIAGIFIVFHAFTSLDDLVRQGRTEGGLVAVMLRYYGPYMLLLFDWTGAIIVLMSLLFTVGWLRRTGELTATLSAGISHGRILRPMLIASFFIISIQLVNREFLLPHYRDALAMKAKEMEQESEQPILPCYDLTNQILIEGASLLPRSKRINYPSFRLDGDFEGFGDLITAQSAQWSEATDDHAKGYLVSGIKRPENIASLASVGTANRLVILTPHDHPWLKPNECFIATTINSEFLQTDQSTSRLVSISEIASRVKNPAVHSSLSVQVLLHERMVRPPLDYALVLLGLPIVVNRRGRNLFLMIAVAIGTVLFFFGIKTLSGAMGGSGYLLSPAMSAWVPLLVLGPIAYVRFREVQTE</sequence>
<evidence type="ECO:0000256" key="4">
    <source>
        <dbReference type="ARBA" id="ARBA00022989"/>
    </source>
</evidence>
<dbReference type="InterPro" id="IPR005495">
    <property type="entry name" value="LptG/LptF_permease"/>
</dbReference>
<proteinExistence type="predicted"/>
<evidence type="ECO:0000256" key="5">
    <source>
        <dbReference type="ARBA" id="ARBA00023136"/>
    </source>
</evidence>
<comment type="caution">
    <text evidence="7">The sequence shown here is derived from an EMBL/GenBank/DDBJ whole genome shotgun (WGS) entry which is preliminary data.</text>
</comment>
<accession>A0ABP8N1I4</accession>
<protein>
    <submittedName>
        <fullName evidence="7">LptF/LptG family permease</fullName>
    </submittedName>
</protein>
<evidence type="ECO:0000313" key="8">
    <source>
        <dbReference type="Proteomes" id="UP001500840"/>
    </source>
</evidence>
<dbReference type="PANTHER" id="PTHR33529">
    <property type="entry name" value="SLR0882 PROTEIN-RELATED"/>
    <property type="match status" value="1"/>
</dbReference>
<reference evidence="8" key="1">
    <citation type="journal article" date="2019" name="Int. J. Syst. Evol. Microbiol.">
        <title>The Global Catalogue of Microorganisms (GCM) 10K type strain sequencing project: providing services to taxonomists for standard genome sequencing and annotation.</title>
        <authorList>
            <consortium name="The Broad Institute Genomics Platform"/>
            <consortium name="The Broad Institute Genome Sequencing Center for Infectious Disease"/>
            <person name="Wu L."/>
            <person name="Ma J."/>
        </authorList>
    </citation>
    <scope>NUCLEOTIDE SEQUENCE [LARGE SCALE GENOMIC DNA]</scope>
    <source>
        <strain evidence="8">JCM 17759</strain>
    </source>
</reference>
<feature type="transmembrane region" description="Helical" evidence="6">
    <location>
        <begin position="350"/>
        <end position="371"/>
    </location>
</feature>
<evidence type="ECO:0000256" key="6">
    <source>
        <dbReference type="SAM" id="Phobius"/>
    </source>
</evidence>
<dbReference type="EMBL" id="BAABGA010000046">
    <property type="protein sequence ID" value="GAA4458514.1"/>
    <property type="molecule type" value="Genomic_DNA"/>
</dbReference>
<dbReference type="Proteomes" id="UP001500840">
    <property type="component" value="Unassembled WGS sequence"/>
</dbReference>
<keyword evidence="5 6" id="KW-0472">Membrane</keyword>
<feature type="transmembrane region" description="Helical" evidence="6">
    <location>
        <begin position="60"/>
        <end position="83"/>
    </location>
</feature>
<dbReference type="RefSeq" id="WP_339940664.1">
    <property type="nucleotide sequence ID" value="NZ_BAABGA010000046.1"/>
</dbReference>
<keyword evidence="4 6" id="KW-1133">Transmembrane helix</keyword>
<feature type="transmembrane region" description="Helical" evidence="6">
    <location>
        <begin position="321"/>
        <end position="338"/>
    </location>
</feature>
<keyword evidence="3 6" id="KW-0812">Transmembrane</keyword>
<gene>
    <name evidence="7" type="ORF">GCM10023156_36770</name>
</gene>
<comment type="subcellular location">
    <subcellularLocation>
        <location evidence="1">Cell membrane</location>
        <topology evidence="1">Multi-pass membrane protein</topology>
    </subcellularLocation>
</comment>
<evidence type="ECO:0000256" key="2">
    <source>
        <dbReference type="ARBA" id="ARBA00022475"/>
    </source>
</evidence>
<keyword evidence="2" id="KW-1003">Cell membrane</keyword>
<organism evidence="7 8">
    <name type="scientific">Novipirellula rosea</name>
    <dbReference type="NCBI Taxonomy" id="1031540"/>
    <lineage>
        <taxon>Bacteria</taxon>
        <taxon>Pseudomonadati</taxon>
        <taxon>Planctomycetota</taxon>
        <taxon>Planctomycetia</taxon>
        <taxon>Pirellulales</taxon>
        <taxon>Pirellulaceae</taxon>
        <taxon>Novipirellula</taxon>
    </lineage>
</organism>
<dbReference type="Pfam" id="PF03739">
    <property type="entry name" value="LptF_LptG"/>
    <property type="match status" value="2"/>
</dbReference>
<evidence type="ECO:0000256" key="3">
    <source>
        <dbReference type="ARBA" id="ARBA00022692"/>
    </source>
</evidence>